<feature type="region of interest" description="Disordered" evidence="1">
    <location>
        <begin position="163"/>
        <end position="182"/>
    </location>
</feature>
<protein>
    <submittedName>
        <fullName evidence="3">Uncharacterized protein</fullName>
    </submittedName>
</protein>
<keyword evidence="2" id="KW-0472">Membrane</keyword>
<dbReference type="EMBL" id="AP018870">
    <property type="protein sequence ID" value="BBF89726.1"/>
    <property type="molecule type" value="Genomic_DNA"/>
</dbReference>
<name>A0A679BDU8_ORYNI</name>
<reference evidence="3" key="1">
    <citation type="submission" date="2018-08" db="EMBL/GenBank/DDBJ databases">
        <title>Oryza nivara genomic DNA, chromosome 11, BAC clone:BBa0076N07.</title>
        <authorList>
            <person name="Wu J."/>
            <person name="Kanamori H."/>
        </authorList>
    </citation>
    <scope>NUCLEOTIDE SEQUENCE</scope>
    <source>
        <strain evidence="3">W0106</strain>
    </source>
</reference>
<keyword evidence="2" id="KW-1133">Transmembrane helix</keyword>
<feature type="region of interest" description="Disordered" evidence="1">
    <location>
        <begin position="40"/>
        <end position="60"/>
    </location>
</feature>
<evidence type="ECO:0000313" key="3">
    <source>
        <dbReference type="EMBL" id="BBF89726.1"/>
    </source>
</evidence>
<dbReference type="AlphaFoldDB" id="A0A679BDU8"/>
<evidence type="ECO:0000256" key="2">
    <source>
        <dbReference type="SAM" id="Phobius"/>
    </source>
</evidence>
<evidence type="ECO:0000256" key="1">
    <source>
        <dbReference type="SAM" id="MobiDB-lite"/>
    </source>
</evidence>
<feature type="transmembrane region" description="Helical" evidence="2">
    <location>
        <begin position="14"/>
        <end position="35"/>
    </location>
</feature>
<organism evidence="3">
    <name type="scientific">Oryza nivara</name>
    <name type="common">Indian wild rice</name>
    <name type="synonym">Oryza sativa f. spontanea</name>
    <dbReference type="NCBI Taxonomy" id="4536"/>
    <lineage>
        <taxon>Eukaryota</taxon>
        <taxon>Viridiplantae</taxon>
        <taxon>Streptophyta</taxon>
        <taxon>Embryophyta</taxon>
        <taxon>Tracheophyta</taxon>
        <taxon>Spermatophyta</taxon>
        <taxon>Magnoliopsida</taxon>
        <taxon>Liliopsida</taxon>
        <taxon>Poales</taxon>
        <taxon>Poaceae</taxon>
        <taxon>BOP clade</taxon>
        <taxon>Oryzoideae</taxon>
        <taxon>Oryzeae</taxon>
        <taxon>Oryzinae</taxon>
        <taxon>Oryza</taxon>
    </lineage>
</organism>
<accession>A0A679BDU8</accession>
<proteinExistence type="predicted"/>
<feature type="transmembrane region" description="Helical" evidence="2">
    <location>
        <begin position="129"/>
        <end position="149"/>
    </location>
</feature>
<gene>
    <name evidence="3" type="primary">BBa0076N07.13</name>
</gene>
<keyword evidence="2" id="KW-0812">Transmembrane</keyword>
<sequence length="182" mass="19162">MAGPTWAPHVISPLFFLLSLPISHLFISLPFPLSLRRSPRSPRPQASLTASSPPATSSRAAGAPRRCLLVADLAARLRAARALPDPLAAAAELKPLLVDPEGSGSSQDEPVTVIGVWARFMSKGGCAVAVVRLSVFQAIVWFTLLLFVLEVRKAAIGMYVDGASSSDEESSSSTTTPASKGR</sequence>
<feature type="compositionally biased region" description="Low complexity" evidence="1">
    <location>
        <begin position="43"/>
        <end position="60"/>
    </location>
</feature>